<dbReference type="PATRIC" id="fig|1398.22.peg.3002"/>
<feature type="transmembrane region" description="Helical" evidence="8">
    <location>
        <begin position="285"/>
        <end position="310"/>
    </location>
</feature>
<dbReference type="EMBL" id="LRPN01000144">
    <property type="protein sequence ID" value="KWZ78344.1"/>
    <property type="molecule type" value="Genomic_DNA"/>
</dbReference>
<evidence type="ECO:0000313" key="12">
    <source>
        <dbReference type="EMBL" id="MDL5042172.1"/>
    </source>
</evidence>
<dbReference type="PANTHER" id="PTHR43394:SF1">
    <property type="entry name" value="ATP-BINDING CASSETTE SUB-FAMILY B MEMBER 10, MITOCHONDRIAL"/>
    <property type="match status" value="1"/>
</dbReference>
<evidence type="ECO:0000259" key="9">
    <source>
        <dbReference type="PROSITE" id="PS50893"/>
    </source>
</evidence>
<evidence type="ECO:0000313" key="13">
    <source>
        <dbReference type="Proteomes" id="UP000070376"/>
    </source>
</evidence>
<organism evidence="11 13">
    <name type="scientific">Heyndrickxia coagulans</name>
    <name type="common">Weizmannia coagulans</name>
    <dbReference type="NCBI Taxonomy" id="1398"/>
    <lineage>
        <taxon>Bacteria</taxon>
        <taxon>Bacillati</taxon>
        <taxon>Bacillota</taxon>
        <taxon>Bacilli</taxon>
        <taxon>Bacillales</taxon>
        <taxon>Bacillaceae</taxon>
        <taxon>Heyndrickxia</taxon>
    </lineage>
</organism>
<dbReference type="PROSITE" id="PS50893">
    <property type="entry name" value="ABC_TRANSPORTER_2"/>
    <property type="match status" value="1"/>
</dbReference>
<reference evidence="11" key="1">
    <citation type="submission" date="2016-01" db="EMBL/GenBank/DDBJ databases">
        <authorList>
            <person name="Oliw E.H."/>
        </authorList>
    </citation>
    <scope>NUCLEOTIDE SEQUENCE [LARGE SCALE GENOMIC DNA]</scope>
    <source>
        <strain evidence="11">GED7749B</strain>
    </source>
</reference>
<dbReference type="RefSeq" id="WP_061087096.1">
    <property type="nucleotide sequence ID" value="NZ_CP091131.1"/>
</dbReference>
<dbReference type="SMART" id="SM00382">
    <property type="entry name" value="AAA"/>
    <property type="match status" value="1"/>
</dbReference>
<proteinExistence type="inferred from homology"/>
<reference evidence="12" key="3">
    <citation type="submission" date="2023-06" db="EMBL/GenBank/DDBJ databases">
        <title>Probiogenomic evaluation and L lactic producing Weizmannia coaggulans BKMTCR2-2 from tree bark.</title>
        <authorList>
            <person name="Mahittikon J."/>
            <person name="Tanasupawat S."/>
        </authorList>
    </citation>
    <scope>NUCLEOTIDE SEQUENCE</scope>
    <source>
        <strain evidence="12">BKMTCR2-2</strain>
    </source>
</reference>
<feature type="transmembrane region" description="Helical" evidence="8">
    <location>
        <begin position="32"/>
        <end position="52"/>
    </location>
</feature>
<feature type="domain" description="ABC transporter" evidence="9">
    <location>
        <begin position="346"/>
        <end position="583"/>
    </location>
</feature>
<evidence type="ECO:0000256" key="8">
    <source>
        <dbReference type="SAM" id="Phobius"/>
    </source>
</evidence>
<evidence type="ECO:0000313" key="11">
    <source>
        <dbReference type="EMBL" id="KWZ78344.1"/>
    </source>
</evidence>
<dbReference type="InterPro" id="IPR027417">
    <property type="entry name" value="P-loop_NTPase"/>
</dbReference>
<feature type="domain" description="ABC transmembrane type-1" evidence="10">
    <location>
        <begin position="36"/>
        <end position="314"/>
    </location>
</feature>
<dbReference type="EMBL" id="JASUZX010000002">
    <property type="protein sequence ID" value="MDL5042172.1"/>
    <property type="molecule type" value="Genomic_DNA"/>
</dbReference>
<dbReference type="InterPro" id="IPR036640">
    <property type="entry name" value="ABC1_TM_sf"/>
</dbReference>
<sequence length="592" mass="65238">MESGFNGSVRKDQTKFSIGQFMKLIKTTQPKYLLLAMGVLLLVVSSGVQIYVPKLASSLVNHFSKGIDYGLLGKVVALFVISAIVSAIGGTVLGIFGENVIQNLRKSLWQKLTTLKVSYFDTVKAGEISSRLVNDTAQVKQLLAVTFPQTLASIITVIGTVYMMFKMDWHMTAAMVVAVPIVVILMMPIMAFGTKIGHIRQEAMAQFNGISSETLSEIRLVKTSNAEKQAQVRANNEINKLFKVGKKEAVFDATMQPIMMMVFMSMVFGLLAYGMHRIAIGEMQIGILMSFLMYLFNLIGAVPVIATLFSEMAKAAGSTRRVQELLAEKPEDFTKGIELDLAGKTLSVEHVDFAYEDAPDEPILKDVSFTAKPNEIIAFAGPSGGGKSTIFSLLERFYAPTSGSIKFGDTDIEEINLTNYRSQIGYVSQDSAIMAGTIRDNLTYGLDGTYTDEQLWNVLDLAFARKFVEEMPDKLNTEVGERGVKISGGQRQRIAIARAFLRNPKILMLDEATASLDSESEMKVQEALTNLMKGRTTLVIAHRLATIVDSDKIYFIEKGRVTGSGTHDELVRTHETYAKYVAEQFKVDTPAM</sequence>
<dbReference type="Pfam" id="PF00005">
    <property type="entry name" value="ABC_tran"/>
    <property type="match status" value="1"/>
</dbReference>
<dbReference type="PROSITE" id="PS00211">
    <property type="entry name" value="ABC_TRANSPORTER_1"/>
    <property type="match status" value="1"/>
</dbReference>
<evidence type="ECO:0000256" key="2">
    <source>
        <dbReference type="ARBA" id="ARBA00005417"/>
    </source>
</evidence>
<feature type="transmembrane region" description="Helical" evidence="8">
    <location>
        <begin position="249"/>
        <end position="273"/>
    </location>
</feature>
<reference evidence="13" key="2">
    <citation type="submission" date="2016-01" db="EMBL/GenBank/DDBJ databases">
        <authorList>
            <person name="Mitreva M."/>
            <person name="Pepin K.H."/>
            <person name="Mihindukulasuriya K.A."/>
            <person name="Fulton R."/>
            <person name="Fronick C."/>
            <person name="O'Laughlin M."/>
            <person name="Miner T."/>
            <person name="Herter B."/>
            <person name="Rosa B.A."/>
            <person name="Cordes M."/>
            <person name="Tomlinson C."/>
            <person name="Wollam A."/>
            <person name="Palsikar V.B."/>
            <person name="Mardis E.R."/>
            <person name="Wilson R.K."/>
        </authorList>
    </citation>
    <scope>NUCLEOTIDE SEQUENCE [LARGE SCALE GENOMIC DNA]</scope>
    <source>
        <strain evidence="13">GED7749B</strain>
    </source>
</reference>
<dbReference type="PANTHER" id="PTHR43394">
    <property type="entry name" value="ATP-DEPENDENT PERMEASE MDL1, MITOCHONDRIAL"/>
    <property type="match status" value="1"/>
</dbReference>
<dbReference type="SUPFAM" id="SSF90123">
    <property type="entry name" value="ABC transporter transmembrane region"/>
    <property type="match status" value="1"/>
</dbReference>
<dbReference type="Pfam" id="PF00664">
    <property type="entry name" value="ABC_membrane"/>
    <property type="match status" value="1"/>
</dbReference>
<keyword evidence="5 11" id="KW-0067">ATP-binding</keyword>
<keyword evidence="6 8" id="KW-1133">Transmembrane helix</keyword>
<comment type="caution">
    <text evidence="11">The sequence shown here is derived from an EMBL/GenBank/DDBJ whole genome shotgun (WGS) entry which is preliminary data.</text>
</comment>
<keyword evidence="4" id="KW-0547">Nucleotide-binding</keyword>
<dbReference type="GO" id="GO:0005524">
    <property type="term" value="F:ATP binding"/>
    <property type="evidence" value="ECO:0007669"/>
    <property type="project" value="UniProtKB-KW"/>
</dbReference>
<dbReference type="Gene3D" id="1.20.1560.10">
    <property type="entry name" value="ABC transporter type 1, transmembrane domain"/>
    <property type="match status" value="1"/>
</dbReference>
<dbReference type="SUPFAM" id="SSF52540">
    <property type="entry name" value="P-loop containing nucleoside triphosphate hydrolases"/>
    <property type="match status" value="1"/>
</dbReference>
<evidence type="ECO:0000256" key="5">
    <source>
        <dbReference type="ARBA" id="ARBA00022840"/>
    </source>
</evidence>
<dbReference type="FunFam" id="3.40.50.300:FF:000218">
    <property type="entry name" value="Multidrug ABC transporter ATP-binding protein"/>
    <property type="match status" value="1"/>
</dbReference>
<dbReference type="InterPro" id="IPR003439">
    <property type="entry name" value="ABC_transporter-like_ATP-bd"/>
</dbReference>
<comment type="subcellular location">
    <subcellularLocation>
        <location evidence="1">Cell membrane</location>
        <topology evidence="1">Multi-pass membrane protein</topology>
    </subcellularLocation>
</comment>
<protein>
    <submittedName>
        <fullName evidence="12">ABC transporter ATP-binding protein</fullName>
    </submittedName>
    <submittedName>
        <fullName evidence="11">ABC transporter, ATP-binding protein</fullName>
    </submittedName>
</protein>
<dbReference type="PROSITE" id="PS50929">
    <property type="entry name" value="ABC_TM1F"/>
    <property type="match status" value="1"/>
</dbReference>
<dbReference type="CDD" id="cd18551">
    <property type="entry name" value="ABC_6TM_LmrA_like"/>
    <property type="match status" value="1"/>
</dbReference>
<dbReference type="GO" id="GO:0005886">
    <property type="term" value="C:plasma membrane"/>
    <property type="evidence" value="ECO:0007669"/>
    <property type="project" value="UniProtKB-SubCell"/>
</dbReference>
<dbReference type="InterPro" id="IPR017871">
    <property type="entry name" value="ABC_transporter-like_CS"/>
</dbReference>
<evidence type="ECO:0000256" key="6">
    <source>
        <dbReference type="ARBA" id="ARBA00022989"/>
    </source>
</evidence>
<evidence type="ECO:0000256" key="7">
    <source>
        <dbReference type="ARBA" id="ARBA00023136"/>
    </source>
</evidence>
<evidence type="ECO:0000256" key="3">
    <source>
        <dbReference type="ARBA" id="ARBA00022692"/>
    </source>
</evidence>
<keyword evidence="3 8" id="KW-0812">Transmembrane</keyword>
<dbReference type="InterPro" id="IPR003593">
    <property type="entry name" value="AAA+_ATPase"/>
</dbReference>
<dbReference type="InterPro" id="IPR039421">
    <property type="entry name" value="Type_1_exporter"/>
</dbReference>
<dbReference type="InterPro" id="IPR011527">
    <property type="entry name" value="ABC1_TM_dom"/>
</dbReference>
<evidence type="ECO:0000259" key="10">
    <source>
        <dbReference type="PROSITE" id="PS50929"/>
    </source>
</evidence>
<dbReference type="Proteomes" id="UP000070376">
    <property type="component" value="Unassembled WGS sequence"/>
</dbReference>
<gene>
    <name evidence="11" type="ORF">HMPREF3213_02994</name>
    <name evidence="12" type="ORF">QN341_14275</name>
</gene>
<comment type="similarity">
    <text evidence="2">Belongs to the ABC transporter superfamily.</text>
</comment>
<dbReference type="GO" id="GO:0015421">
    <property type="term" value="F:ABC-type oligopeptide transporter activity"/>
    <property type="evidence" value="ECO:0007669"/>
    <property type="project" value="TreeGrafter"/>
</dbReference>
<evidence type="ECO:0000256" key="1">
    <source>
        <dbReference type="ARBA" id="ARBA00004651"/>
    </source>
</evidence>
<evidence type="ECO:0000256" key="4">
    <source>
        <dbReference type="ARBA" id="ARBA00022741"/>
    </source>
</evidence>
<dbReference type="AlphaFoldDB" id="A0A150KBG6"/>
<dbReference type="GO" id="GO:0016887">
    <property type="term" value="F:ATP hydrolysis activity"/>
    <property type="evidence" value="ECO:0007669"/>
    <property type="project" value="InterPro"/>
</dbReference>
<feature type="transmembrane region" description="Helical" evidence="8">
    <location>
        <begin position="171"/>
        <end position="192"/>
    </location>
</feature>
<accession>A0A150KBG6</accession>
<feature type="transmembrane region" description="Helical" evidence="8">
    <location>
        <begin position="72"/>
        <end position="96"/>
    </location>
</feature>
<dbReference type="Proteomes" id="UP001223084">
    <property type="component" value="Unassembled WGS sequence"/>
</dbReference>
<dbReference type="Gene3D" id="3.40.50.300">
    <property type="entry name" value="P-loop containing nucleotide triphosphate hydrolases"/>
    <property type="match status" value="1"/>
</dbReference>
<keyword evidence="7 8" id="KW-0472">Membrane</keyword>
<name>A0A150KBG6_HEYCO</name>